<reference evidence="7 8" key="1">
    <citation type="submission" date="2021-08" db="EMBL/GenBank/DDBJ databases">
        <title>Draft Genome Sequence of Phanerochaete sordida strain YK-624.</title>
        <authorList>
            <person name="Mori T."/>
            <person name="Dohra H."/>
            <person name="Suzuki T."/>
            <person name="Kawagishi H."/>
            <person name="Hirai H."/>
        </authorList>
    </citation>
    <scope>NUCLEOTIDE SEQUENCE [LARGE SCALE GENOMIC DNA]</scope>
    <source>
        <strain evidence="7 8">YK-624</strain>
    </source>
</reference>
<dbReference type="GO" id="GO:0008623">
    <property type="term" value="C:CHRAC"/>
    <property type="evidence" value="ECO:0007669"/>
    <property type="project" value="TreeGrafter"/>
</dbReference>
<dbReference type="PANTHER" id="PTHR46172">
    <property type="entry name" value="DNA POLYMERASE EPSILON SUBUNIT 3"/>
    <property type="match status" value="1"/>
</dbReference>
<protein>
    <recommendedName>
        <fullName evidence="3">DNA polymerase epsilon subunit D</fullName>
    </recommendedName>
    <alternativeName>
        <fullName evidence="4">DNA polymerase II subunit D</fullName>
    </alternativeName>
</protein>
<dbReference type="SUPFAM" id="SSF47113">
    <property type="entry name" value="Histone-fold"/>
    <property type="match status" value="1"/>
</dbReference>
<dbReference type="GO" id="GO:0031490">
    <property type="term" value="F:chromatin DNA binding"/>
    <property type="evidence" value="ECO:0007669"/>
    <property type="project" value="TreeGrafter"/>
</dbReference>
<evidence type="ECO:0000256" key="2">
    <source>
        <dbReference type="ARBA" id="ARBA00023242"/>
    </source>
</evidence>
<feature type="region of interest" description="Disordered" evidence="5">
    <location>
        <begin position="1"/>
        <end position="24"/>
    </location>
</feature>
<sequence>MPRKDTGSAPLVTAQAQQDAGTDGIDAYELPKSLVTKIARSALPDSAKLQKETVLALMKGSTVFINYLAATAHDVALQKQHKSVSASDVLKALELLDLGDMTPKLQQELKAYRAHQKTDRRRGAKGKAKDTSESASAKGKGKAKAPAAPTITVPARNAPTEDAMDDQPESAPVLGVDDEDEEMLEGDLQDEDDVDDEEDGGDDEEDEGEELVDEAALEDEELRRDARGVDDRGDVDEED</sequence>
<dbReference type="InterPro" id="IPR051377">
    <property type="entry name" value="DNA_Pol-Epsilon_Subunit"/>
</dbReference>
<name>A0A9P3LIU5_9APHY</name>
<feature type="compositionally biased region" description="Low complexity" evidence="5">
    <location>
        <begin position="134"/>
        <end position="149"/>
    </location>
</feature>
<evidence type="ECO:0000256" key="3">
    <source>
        <dbReference type="ARBA" id="ARBA00039775"/>
    </source>
</evidence>
<dbReference type="PANTHER" id="PTHR46172:SF1">
    <property type="entry name" value="DNA POLYMERASE EPSILON SUBUNIT 3"/>
    <property type="match status" value="1"/>
</dbReference>
<evidence type="ECO:0000259" key="6">
    <source>
        <dbReference type="Pfam" id="PF00808"/>
    </source>
</evidence>
<feature type="compositionally biased region" description="Basic and acidic residues" evidence="5">
    <location>
        <begin position="221"/>
        <end position="232"/>
    </location>
</feature>
<dbReference type="AlphaFoldDB" id="A0A9P3LIU5"/>
<feature type="region of interest" description="Disordered" evidence="5">
    <location>
        <begin position="112"/>
        <end position="239"/>
    </location>
</feature>
<organism evidence="7 8">
    <name type="scientific">Phanerochaete sordida</name>
    <dbReference type="NCBI Taxonomy" id="48140"/>
    <lineage>
        <taxon>Eukaryota</taxon>
        <taxon>Fungi</taxon>
        <taxon>Dikarya</taxon>
        <taxon>Basidiomycota</taxon>
        <taxon>Agaricomycotina</taxon>
        <taxon>Agaricomycetes</taxon>
        <taxon>Polyporales</taxon>
        <taxon>Phanerochaetaceae</taxon>
        <taxon>Phanerochaete</taxon>
    </lineage>
</organism>
<dbReference type="GO" id="GO:0031507">
    <property type="term" value="P:heterochromatin formation"/>
    <property type="evidence" value="ECO:0007669"/>
    <property type="project" value="TreeGrafter"/>
</dbReference>
<dbReference type="Proteomes" id="UP000703269">
    <property type="component" value="Unassembled WGS sequence"/>
</dbReference>
<comment type="subcellular location">
    <subcellularLocation>
        <location evidence="1">Nucleus</location>
    </subcellularLocation>
</comment>
<evidence type="ECO:0000256" key="5">
    <source>
        <dbReference type="SAM" id="MobiDB-lite"/>
    </source>
</evidence>
<feature type="compositionally biased region" description="Acidic residues" evidence="5">
    <location>
        <begin position="176"/>
        <end position="220"/>
    </location>
</feature>
<dbReference type="GO" id="GO:0006974">
    <property type="term" value="P:DNA damage response"/>
    <property type="evidence" value="ECO:0007669"/>
    <property type="project" value="TreeGrafter"/>
</dbReference>
<dbReference type="Gene3D" id="1.10.20.10">
    <property type="entry name" value="Histone, subunit A"/>
    <property type="match status" value="1"/>
</dbReference>
<dbReference type="CDD" id="cd22928">
    <property type="entry name" value="HFD_POLE3_DPB4"/>
    <property type="match status" value="1"/>
</dbReference>
<dbReference type="EMBL" id="BPQB01000055">
    <property type="protein sequence ID" value="GJE96039.1"/>
    <property type="molecule type" value="Genomic_DNA"/>
</dbReference>
<evidence type="ECO:0000313" key="7">
    <source>
        <dbReference type="EMBL" id="GJE96039.1"/>
    </source>
</evidence>
<feature type="domain" description="Transcription factor CBF/NF-Y/archaeal histone" evidence="6">
    <location>
        <begin position="29"/>
        <end position="93"/>
    </location>
</feature>
<dbReference type="GO" id="GO:0008622">
    <property type="term" value="C:epsilon DNA polymerase complex"/>
    <property type="evidence" value="ECO:0007669"/>
    <property type="project" value="TreeGrafter"/>
</dbReference>
<feature type="compositionally biased region" description="Basic residues" evidence="5">
    <location>
        <begin position="112"/>
        <end position="126"/>
    </location>
</feature>
<evidence type="ECO:0000256" key="1">
    <source>
        <dbReference type="ARBA" id="ARBA00004123"/>
    </source>
</evidence>
<dbReference type="InterPro" id="IPR009072">
    <property type="entry name" value="Histone-fold"/>
</dbReference>
<keyword evidence="8" id="KW-1185">Reference proteome</keyword>
<evidence type="ECO:0000313" key="8">
    <source>
        <dbReference type="Proteomes" id="UP000703269"/>
    </source>
</evidence>
<dbReference type="InterPro" id="IPR003958">
    <property type="entry name" value="CBFA_NFYB_domain"/>
</dbReference>
<accession>A0A9P3LIU5</accession>
<proteinExistence type="predicted"/>
<dbReference type="GO" id="GO:0006272">
    <property type="term" value="P:leading strand elongation"/>
    <property type="evidence" value="ECO:0007669"/>
    <property type="project" value="TreeGrafter"/>
</dbReference>
<comment type="caution">
    <text evidence="7">The sequence shown here is derived from an EMBL/GenBank/DDBJ whole genome shotgun (WGS) entry which is preliminary data.</text>
</comment>
<dbReference type="GO" id="GO:0046982">
    <property type="term" value="F:protein heterodimerization activity"/>
    <property type="evidence" value="ECO:0007669"/>
    <property type="project" value="InterPro"/>
</dbReference>
<dbReference type="OrthoDB" id="1707486at2759"/>
<dbReference type="Pfam" id="PF00808">
    <property type="entry name" value="CBFD_NFYB_HMF"/>
    <property type="match status" value="1"/>
</dbReference>
<keyword evidence="2" id="KW-0539">Nucleus</keyword>
<evidence type="ECO:0000256" key="4">
    <source>
        <dbReference type="ARBA" id="ARBA00042096"/>
    </source>
</evidence>
<gene>
    <name evidence="7" type="ORF">PsYK624_122320</name>
</gene>